<dbReference type="RefSeq" id="WP_042215717.1">
    <property type="nucleotide sequence ID" value="NZ_BBLU01000014.1"/>
</dbReference>
<accession>A0A1H7AI39</accession>
<dbReference type="eggNOG" id="COG2350">
    <property type="taxonomic scope" value="Bacteria"/>
</dbReference>
<gene>
    <name evidence="1" type="ORF">SAMN05421637_2412</name>
</gene>
<dbReference type="STRING" id="1043493.SAMN05421637_2412"/>
<keyword evidence="2" id="KW-1185">Reference proteome</keyword>
<name>A0A1H7AI39_9MICO</name>
<dbReference type="EMBL" id="FNZI01000006">
    <property type="protein sequence ID" value="SEJ61590.1"/>
    <property type="molecule type" value="Genomic_DNA"/>
</dbReference>
<dbReference type="SUPFAM" id="SSF54909">
    <property type="entry name" value="Dimeric alpha+beta barrel"/>
    <property type="match status" value="1"/>
</dbReference>
<evidence type="ECO:0000313" key="2">
    <source>
        <dbReference type="Proteomes" id="UP000183315"/>
    </source>
</evidence>
<dbReference type="InterPro" id="IPR011008">
    <property type="entry name" value="Dimeric_a/b-barrel"/>
</dbReference>
<dbReference type="OrthoDB" id="2293521at2"/>
<evidence type="ECO:0008006" key="3">
    <source>
        <dbReference type="Google" id="ProtNLM"/>
    </source>
</evidence>
<protein>
    <recommendedName>
        <fullName evidence="3">YCII-related domain-containing protein</fullName>
    </recommendedName>
</protein>
<organism evidence="1 2">
    <name type="scientific">Demequina mangrovi</name>
    <dbReference type="NCBI Taxonomy" id="1043493"/>
    <lineage>
        <taxon>Bacteria</taxon>
        <taxon>Bacillati</taxon>
        <taxon>Actinomycetota</taxon>
        <taxon>Actinomycetes</taxon>
        <taxon>Micrococcales</taxon>
        <taxon>Demequinaceae</taxon>
        <taxon>Demequina</taxon>
    </lineage>
</organism>
<dbReference type="Proteomes" id="UP000183315">
    <property type="component" value="Unassembled WGS sequence"/>
</dbReference>
<reference evidence="2" key="1">
    <citation type="submission" date="2016-10" db="EMBL/GenBank/DDBJ databases">
        <authorList>
            <person name="Varghese N."/>
        </authorList>
    </citation>
    <scope>NUCLEOTIDE SEQUENCE [LARGE SCALE GENOMIC DNA]</scope>
    <source>
        <strain evidence="2">DSM 24868</strain>
    </source>
</reference>
<dbReference type="Gene3D" id="3.30.70.1060">
    <property type="entry name" value="Dimeric alpha+beta barrel"/>
    <property type="match status" value="1"/>
</dbReference>
<sequence>MHALLEYDFGDDHLTARLPYRREHLAYACAAVERGDMLLGGAAGEGPYTGVMIFMGDDPVALASTHAASDPYVLHGIASSWRVLPWATVVGHDAAAPVRP</sequence>
<dbReference type="AlphaFoldDB" id="A0A1H7AI39"/>
<proteinExistence type="predicted"/>
<evidence type="ECO:0000313" key="1">
    <source>
        <dbReference type="EMBL" id="SEJ61590.1"/>
    </source>
</evidence>